<accession>A0ABN0DZ45</accession>
<organism evidence="2 3">
    <name type="scientific">Aeromonas salmonicida subsp. salmonicida 01-B526</name>
    <dbReference type="NCBI Taxonomy" id="1076135"/>
    <lineage>
        <taxon>Bacteria</taxon>
        <taxon>Pseudomonadati</taxon>
        <taxon>Pseudomonadota</taxon>
        <taxon>Gammaproteobacteria</taxon>
        <taxon>Aeromonadales</taxon>
        <taxon>Aeromonadaceae</taxon>
        <taxon>Aeromonas</taxon>
    </lineage>
</organism>
<feature type="region of interest" description="Disordered" evidence="1">
    <location>
        <begin position="27"/>
        <end position="53"/>
    </location>
</feature>
<gene>
    <name evidence="2" type="ORF">IYQ_12738</name>
</gene>
<dbReference type="EMBL" id="AGVO01000049">
    <property type="protein sequence ID" value="EHI52176.1"/>
    <property type="molecule type" value="Genomic_DNA"/>
</dbReference>
<evidence type="ECO:0000313" key="2">
    <source>
        <dbReference type="EMBL" id="EHI52176.1"/>
    </source>
</evidence>
<proteinExistence type="predicted"/>
<sequence>MSEWYGGSVLAIARRLCGHDAVTQERVNREGEQIERTRSRGATETDKRDATQRQQRLLCQWPRQAADKPIGMPALILKQS</sequence>
<evidence type="ECO:0000313" key="3">
    <source>
        <dbReference type="Proteomes" id="UP000006428"/>
    </source>
</evidence>
<evidence type="ECO:0000256" key="1">
    <source>
        <dbReference type="SAM" id="MobiDB-lite"/>
    </source>
</evidence>
<name>A0ABN0DZ45_AERSS</name>
<reference evidence="2 3" key="1">
    <citation type="journal article" date="2012" name="Front. Microbiol.">
        <title>Draft Genome Sequence of the Virulent Strain 01-B526 of the Fish Pathogen Aeromonas salmonicida.</title>
        <authorList>
            <person name="Charette S.J."/>
            <person name="Brochu F."/>
            <person name="Boyle B."/>
            <person name="Filion G."/>
            <person name="Tanaka K.H."/>
            <person name="Derome N."/>
        </authorList>
    </citation>
    <scope>NUCLEOTIDE SEQUENCE [LARGE SCALE GENOMIC DNA]</scope>
    <source>
        <strain evidence="2 3">01-B526</strain>
    </source>
</reference>
<feature type="compositionally biased region" description="Basic and acidic residues" evidence="1">
    <location>
        <begin position="27"/>
        <end position="51"/>
    </location>
</feature>
<dbReference type="Proteomes" id="UP000006428">
    <property type="component" value="Unassembled WGS sequence"/>
</dbReference>
<keyword evidence="3" id="KW-1185">Reference proteome</keyword>
<protein>
    <submittedName>
        <fullName evidence="2">Uncharacterized protein</fullName>
    </submittedName>
</protein>
<comment type="caution">
    <text evidence="2">The sequence shown here is derived from an EMBL/GenBank/DDBJ whole genome shotgun (WGS) entry which is preliminary data.</text>
</comment>